<evidence type="ECO:0000256" key="1">
    <source>
        <dbReference type="SAM" id="MobiDB-lite"/>
    </source>
</evidence>
<reference evidence="2 3" key="1">
    <citation type="submission" date="2023-02" db="EMBL/GenBank/DDBJ databases">
        <title>LHISI_Scaffold_Assembly.</title>
        <authorList>
            <person name="Stuart O.P."/>
            <person name="Cleave R."/>
            <person name="Magrath M.J.L."/>
            <person name="Mikheyev A.S."/>
        </authorList>
    </citation>
    <scope>NUCLEOTIDE SEQUENCE [LARGE SCALE GENOMIC DNA]</scope>
    <source>
        <strain evidence="2">Daus_M_001</strain>
        <tissue evidence="2">Leg muscle</tissue>
    </source>
</reference>
<organism evidence="2 3">
    <name type="scientific">Dryococelus australis</name>
    <dbReference type="NCBI Taxonomy" id="614101"/>
    <lineage>
        <taxon>Eukaryota</taxon>
        <taxon>Metazoa</taxon>
        <taxon>Ecdysozoa</taxon>
        <taxon>Arthropoda</taxon>
        <taxon>Hexapoda</taxon>
        <taxon>Insecta</taxon>
        <taxon>Pterygota</taxon>
        <taxon>Neoptera</taxon>
        <taxon>Polyneoptera</taxon>
        <taxon>Phasmatodea</taxon>
        <taxon>Verophasmatodea</taxon>
        <taxon>Anareolatae</taxon>
        <taxon>Phasmatidae</taxon>
        <taxon>Eurycanthinae</taxon>
        <taxon>Dryococelus</taxon>
    </lineage>
</organism>
<name>A0ABQ9G780_9NEOP</name>
<feature type="region of interest" description="Disordered" evidence="1">
    <location>
        <begin position="373"/>
        <end position="408"/>
    </location>
</feature>
<evidence type="ECO:0000313" key="3">
    <source>
        <dbReference type="Proteomes" id="UP001159363"/>
    </source>
</evidence>
<proteinExistence type="predicted"/>
<gene>
    <name evidence="2" type="ORF">PR048_031021</name>
</gene>
<evidence type="ECO:0000313" key="2">
    <source>
        <dbReference type="EMBL" id="KAJ8867223.1"/>
    </source>
</evidence>
<accession>A0ABQ9G780</accession>
<sequence>MNPRNFRVITCDTWDSPGLTPGPLVTKFAVKSPTTISLVTLLDPPRVSIDVIHSDWSPSCTVGGVCHKITALTLYFGLMFGNSAVASIPARYLKVVHDKVSTFEINLRKISLHLPAYILTAALSDMRPVRPASALTLDVVVACRGVPLAYINGGVNYIPSCLLLPSRLVLFQRLLQFASLAVIHMAVAAIAIRKQSSVVLSAGVFSNYIYRRWLLISDRDFQPPILAVGGGIKNKLAYLMRFRLYEQVTEIAFSIFVLQCSAIELQADMFRGSRNVNTSEHISILRVSKCGHPTRTLLEDAAVLINGPVFITSGCLLGSGPRVVTGGGGEDILLPYLPFCLSCADPLGSQELAPARVSEDIWAALNSEVMRADVGDGESREKPPTSGVVRQGSHMRKSGSNPAEGGTRFALVGGKRANRSITTVPMVLELRYSLLAIHSHRYTQCDENTTRQFRSLRLVTMVHLIRVAMSSLTFPHFSARTVFTHGATVAERLVCSPPTKANRVQSTAGSPDLQLGIVPDDVVARWLFSGIFRFPRPFIPELLLIHFNHPHRLSRPRC</sequence>
<comment type="caution">
    <text evidence="2">The sequence shown here is derived from an EMBL/GenBank/DDBJ whole genome shotgun (WGS) entry which is preliminary data.</text>
</comment>
<dbReference type="EMBL" id="JARBHB010000015">
    <property type="protein sequence ID" value="KAJ8867223.1"/>
    <property type="molecule type" value="Genomic_DNA"/>
</dbReference>
<feature type="compositionally biased region" description="Basic and acidic residues" evidence="1">
    <location>
        <begin position="373"/>
        <end position="383"/>
    </location>
</feature>
<keyword evidence="3" id="KW-1185">Reference proteome</keyword>
<dbReference type="Proteomes" id="UP001159363">
    <property type="component" value="Chromosome 14"/>
</dbReference>
<protein>
    <submittedName>
        <fullName evidence="2">Uncharacterized protein</fullName>
    </submittedName>
</protein>